<dbReference type="PANTHER" id="PTHR13325">
    <property type="entry name" value="PROTEASE M50 MEMBRANE-BOUND TRANSCRIPTION FACTOR SITE 2 PROTEASE"/>
    <property type="match status" value="1"/>
</dbReference>
<reference evidence="3 4" key="1">
    <citation type="submission" date="2011-05" db="EMBL/GenBank/DDBJ databases">
        <title>Complete sequence of Thioalkalimicrobium cyclicum ALM1.</title>
        <authorList>
            <consortium name="US DOE Joint Genome Institute"/>
            <person name="Lucas S."/>
            <person name="Han J."/>
            <person name="Lapidus A."/>
            <person name="Cheng J.-F."/>
            <person name="Goodwin L."/>
            <person name="Pitluck S."/>
            <person name="Peters L."/>
            <person name="Mikhailova N."/>
            <person name="Davenport K."/>
            <person name="Han C."/>
            <person name="Tapia R."/>
            <person name="Land M."/>
            <person name="Hauser L."/>
            <person name="Kyrpides N."/>
            <person name="Ivanova N."/>
            <person name="Pagani I."/>
            <person name="Kappler U."/>
            <person name="Woyke T."/>
        </authorList>
    </citation>
    <scope>NUCLEOTIDE SEQUENCE [LARGE SCALE GENOMIC DNA]</scope>
    <source>
        <strain evidence="4">DSM 14477 / JCM 11371 / ALM1</strain>
    </source>
</reference>
<keyword evidence="2" id="KW-0472">Membrane</keyword>
<keyword evidence="2" id="KW-1133">Transmembrane helix</keyword>
<feature type="transmembrane region" description="Helical" evidence="2">
    <location>
        <begin position="424"/>
        <end position="447"/>
    </location>
</feature>
<name>F6DAG2_THICA</name>
<keyword evidence="4" id="KW-1185">Reference proteome</keyword>
<accession>F6DAG2</accession>
<evidence type="ECO:0000313" key="4">
    <source>
        <dbReference type="Proteomes" id="UP000009232"/>
    </source>
</evidence>
<dbReference type="OrthoDB" id="9759690at2"/>
<gene>
    <name evidence="3" type="ordered locus">Thicy_0352</name>
</gene>
<feature type="coiled-coil region" evidence="1">
    <location>
        <begin position="518"/>
        <end position="552"/>
    </location>
</feature>
<dbReference type="GO" id="GO:0004222">
    <property type="term" value="F:metalloendopeptidase activity"/>
    <property type="evidence" value="ECO:0007669"/>
    <property type="project" value="InterPro"/>
</dbReference>
<dbReference type="GO" id="GO:0031293">
    <property type="term" value="P:membrane protein intracellular domain proteolysis"/>
    <property type="evidence" value="ECO:0007669"/>
    <property type="project" value="TreeGrafter"/>
</dbReference>
<dbReference type="EMBL" id="CP002776">
    <property type="protein sequence ID" value="AEG31128.1"/>
    <property type="molecule type" value="Genomic_DNA"/>
</dbReference>
<feature type="transmembrane region" description="Helical" evidence="2">
    <location>
        <begin position="189"/>
        <end position="207"/>
    </location>
</feature>
<feature type="transmembrane region" description="Helical" evidence="2">
    <location>
        <begin position="150"/>
        <end position="169"/>
    </location>
</feature>
<dbReference type="Proteomes" id="UP000009232">
    <property type="component" value="Chromosome"/>
</dbReference>
<feature type="transmembrane region" description="Helical" evidence="2">
    <location>
        <begin position="259"/>
        <end position="276"/>
    </location>
</feature>
<dbReference type="Gene3D" id="2.40.50.100">
    <property type="match status" value="1"/>
</dbReference>
<evidence type="ECO:0000256" key="1">
    <source>
        <dbReference type="SAM" id="Coils"/>
    </source>
</evidence>
<dbReference type="AlphaFoldDB" id="F6DAG2"/>
<feature type="transmembrane region" description="Helical" evidence="2">
    <location>
        <begin position="371"/>
        <end position="403"/>
    </location>
</feature>
<dbReference type="HOGENOM" id="CLU_019354_0_0_6"/>
<dbReference type="PANTHER" id="PTHR13325:SF3">
    <property type="entry name" value="MEMBRANE-BOUND TRANSCRIPTION FACTOR SITE-2 PROTEASE"/>
    <property type="match status" value="1"/>
</dbReference>
<keyword evidence="1" id="KW-0175">Coiled coil</keyword>
<sequence length="714" mass="81522">MAATFSESWYQVARLKLALLPTVKVHKQVYRGEIWYVLQDSCSDKFFRLRPKAYEFACQLSTKTTVEQAWLNFVERYPEDAPGQDEVIQLLGQLHHSNLLFYRSESDYDQIFKRFEKQRTKEHLTKLMAPLYLRIPMWNPNPFLNASRKLLLPFFSTFAFVVWLVVILLGGKAAVENFDQLWVQGQGLLALDNLLWLYASMFILKMFHEMGHAIVCKKYGGDVHTMGIMFIVFTPLPYMDASASWAMRNRWHRAMVGSAGMYVELFFAAVGAVIWANTAEGTLNSLAFNIMVIGSISSILFNGNPLLRFDAYYILSDIIDIPNLYQKANQQWQFYFDKFMLGTYKAESPALSGSEGVWLTSYGLLSYIYRFFIMLVIMVYVTGIWVGLGIIMGIIMLFIWLLIPLKKLFTYLMTSPKLQANRPRAWLTSMSALALLFGAMATVPLPYSMKAPGVVLSANAAIVYSANSGQLIEVAVKSGDWVTEGQLLIRMRDDELIQDIRIVEAQQAETEWMIRQALQRSSGDLAALQTRMAFLNQRLEELRDREDKLLLRAPHDGVWVSDNLHERVNSIVSRGDALGQVSQPHEQRFIVVVTQEQVANLFREEFESGTIRFRSQALADLAVDQLQFIPFQRQLLPSPALGWDGGGPIMSRANADGTIQSIEPFFEVHVSLPPDFVQFEGQTGVLKIALNWQPLYWQAKQFTLQLLQQRFKQG</sequence>
<dbReference type="RefSeq" id="WP_013834909.1">
    <property type="nucleotide sequence ID" value="NC_015581.1"/>
</dbReference>
<evidence type="ECO:0000313" key="3">
    <source>
        <dbReference type="EMBL" id="AEG31128.1"/>
    </source>
</evidence>
<protein>
    <submittedName>
        <fullName evidence="3">Secretion protein HlyD family protein</fullName>
    </submittedName>
</protein>
<dbReference type="GO" id="GO:0016020">
    <property type="term" value="C:membrane"/>
    <property type="evidence" value="ECO:0007669"/>
    <property type="project" value="InterPro"/>
</dbReference>
<keyword evidence="2" id="KW-0812">Transmembrane</keyword>
<dbReference type="eggNOG" id="COG1994">
    <property type="taxonomic scope" value="Bacteria"/>
</dbReference>
<dbReference type="KEGG" id="tcy:Thicy_0352"/>
<feature type="transmembrane region" description="Helical" evidence="2">
    <location>
        <begin position="283"/>
        <end position="301"/>
    </location>
</feature>
<dbReference type="STRING" id="717773.Thicy_0352"/>
<dbReference type="InterPro" id="IPR001193">
    <property type="entry name" value="MBTPS2"/>
</dbReference>
<proteinExistence type="predicted"/>
<dbReference type="GO" id="GO:0005737">
    <property type="term" value="C:cytoplasm"/>
    <property type="evidence" value="ECO:0007669"/>
    <property type="project" value="TreeGrafter"/>
</dbReference>
<feature type="transmembrane region" description="Helical" evidence="2">
    <location>
        <begin position="219"/>
        <end position="239"/>
    </location>
</feature>
<organism evidence="3 4">
    <name type="scientific">Thiomicrospira cyclica (strain DSM 14477 / JCM 11371 / ALM1)</name>
    <name type="common">Thioalkalimicrobium cyclicum</name>
    <dbReference type="NCBI Taxonomy" id="717773"/>
    <lineage>
        <taxon>Bacteria</taxon>
        <taxon>Pseudomonadati</taxon>
        <taxon>Pseudomonadota</taxon>
        <taxon>Gammaproteobacteria</taxon>
        <taxon>Thiotrichales</taxon>
        <taxon>Piscirickettsiaceae</taxon>
        <taxon>Thiomicrospira</taxon>
    </lineage>
</organism>
<dbReference type="eggNOG" id="COG0845">
    <property type="taxonomic scope" value="Bacteria"/>
</dbReference>
<evidence type="ECO:0000256" key="2">
    <source>
        <dbReference type="SAM" id="Phobius"/>
    </source>
</evidence>